<dbReference type="InterPro" id="IPR013422">
    <property type="entry name" value="CRISPR-assoc_prot_Cas5_N"/>
</dbReference>
<feature type="compositionally biased region" description="Polar residues" evidence="2">
    <location>
        <begin position="249"/>
        <end position="260"/>
    </location>
</feature>
<dbReference type="NCBIfam" id="TIGR01868">
    <property type="entry name" value="casD_Cas5e"/>
    <property type="match status" value="1"/>
</dbReference>
<dbReference type="RefSeq" id="WP_344370341.1">
    <property type="nucleotide sequence ID" value="NZ_BAAASQ010000001.1"/>
</dbReference>
<dbReference type="Proteomes" id="UP001595834">
    <property type="component" value="Unassembled WGS sequence"/>
</dbReference>
<name>A0ABV9UET9_9ACTN</name>
<keyword evidence="4" id="KW-1185">Reference proteome</keyword>
<feature type="region of interest" description="Disordered" evidence="2">
    <location>
        <begin position="244"/>
        <end position="284"/>
    </location>
</feature>
<comment type="caution">
    <text evidence="3">The sequence shown here is derived from an EMBL/GenBank/DDBJ whole genome shotgun (WGS) entry which is preliminary data.</text>
</comment>
<keyword evidence="1" id="KW-0051">Antiviral defense</keyword>
<dbReference type="EMBL" id="JBHSIZ010000005">
    <property type="protein sequence ID" value="MFC4955540.1"/>
    <property type="molecule type" value="Genomic_DNA"/>
</dbReference>
<dbReference type="InterPro" id="IPR021124">
    <property type="entry name" value="CRISPR-assoc_prot_Cas5"/>
</dbReference>
<gene>
    <name evidence="3" type="primary">cas5e</name>
    <name evidence="3" type="ORF">ACFPFX_04425</name>
</gene>
<evidence type="ECO:0000313" key="3">
    <source>
        <dbReference type="EMBL" id="MFC4955540.1"/>
    </source>
</evidence>
<sequence>MSTYTLLLRLEGVLQTWGGLSRFNARDSLPRPTKSGVIGLLAAADGHDRDEADGDHGDYLPLATLAELRFGVRADRPGQLIEDFQTAGGGRYPLRPRDVILDPARAQLAATALNEATGPTFTRDAGSSIEGWYGAPKNIAPHPASGELQAGSKDRYPQITRRWYIADGAFLAGVESSDRRLLARLASRLDAPRRLLGLGRRSCAPSHPVNAGIRPGPLEDVLATTPLLPRPAASACAAWFEVPPHTKGSVPQNDQPVSFSSRHRTHQPRWEQRTLLTPPAGAPA</sequence>
<dbReference type="Gene3D" id="3.30.70.2660">
    <property type="match status" value="1"/>
</dbReference>
<reference evidence="4" key="1">
    <citation type="journal article" date="2019" name="Int. J. Syst. Evol. Microbiol.">
        <title>The Global Catalogue of Microorganisms (GCM) 10K type strain sequencing project: providing services to taxonomists for standard genome sequencing and annotation.</title>
        <authorList>
            <consortium name="The Broad Institute Genomics Platform"/>
            <consortium name="The Broad Institute Genome Sequencing Center for Infectious Disease"/>
            <person name="Wu L."/>
            <person name="Ma J."/>
        </authorList>
    </citation>
    <scope>NUCLEOTIDE SEQUENCE [LARGE SCALE GENOMIC DNA]</scope>
    <source>
        <strain evidence="4">CCM 7224</strain>
    </source>
</reference>
<accession>A0ABV9UET9</accession>
<protein>
    <submittedName>
        <fullName evidence="3">Type I-E CRISPR-associated protein Cas5/CasD</fullName>
    </submittedName>
</protein>
<dbReference type="InterPro" id="IPR010147">
    <property type="entry name" value="CRISPR-assoc_prot_CasD"/>
</dbReference>
<evidence type="ECO:0000313" key="4">
    <source>
        <dbReference type="Proteomes" id="UP001595834"/>
    </source>
</evidence>
<dbReference type="Pfam" id="PF09704">
    <property type="entry name" value="Cas_Cas5d"/>
    <property type="match status" value="1"/>
</dbReference>
<evidence type="ECO:0000256" key="2">
    <source>
        <dbReference type="SAM" id="MobiDB-lite"/>
    </source>
</evidence>
<proteinExistence type="predicted"/>
<evidence type="ECO:0000256" key="1">
    <source>
        <dbReference type="ARBA" id="ARBA00023118"/>
    </source>
</evidence>
<dbReference type="NCBIfam" id="TIGR02593">
    <property type="entry name" value="CRISPR_cas5"/>
    <property type="match status" value="1"/>
</dbReference>
<organism evidence="3 4">
    <name type="scientific">Streptomyces mauvecolor</name>
    <dbReference type="NCBI Taxonomy" id="58345"/>
    <lineage>
        <taxon>Bacteria</taxon>
        <taxon>Bacillati</taxon>
        <taxon>Actinomycetota</taxon>
        <taxon>Actinomycetes</taxon>
        <taxon>Kitasatosporales</taxon>
        <taxon>Streptomycetaceae</taxon>
        <taxon>Streptomyces</taxon>
    </lineage>
</organism>